<protein>
    <submittedName>
        <fullName evidence="2">Uncharacterized protein</fullName>
    </submittedName>
</protein>
<accession>A0ABQ5RTH2</accession>
<evidence type="ECO:0000313" key="3">
    <source>
        <dbReference type="Proteomes" id="UP001165090"/>
    </source>
</evidence>
<feature type="region of interest" description="Disordered" evidence="1">
    <location>
        <begin position="449"/>
        <end position="488"/>
    </location>
</feature>
<keyword evidence="3" id="KW-1185">Reference proteome</keyword>
<feature type="compositionally biased region" description="Low complexity" evidence="1">
    <location>
        <begin position="135"/>
        <end position="150"/>
    </location>
</feature>
<sequence>MKVSQLRDRLYQHEAATAAAMEQGSSGAGNRRGNPSILQQQPPPPVLYLDASRLRIGADPEIGFDVSDVSKYLYEFTRTAERVVPYVPRSPAKDIQKHFVVHKVLLWLQQEVWDNPTDLLLAFTEEGPRPERHQGAGAAAAARHPQQPGGTAPGGTSPGVWHLGPLPLLPEERNLQLLLRSHAARRWYDAVRDMEADIGVGADVRGGCMLLRTGGTGTAPGDQQYAEAVTAVRGVIGCIARSLADVVVDAAKSVGHRVPQPAVRDLQCLALQALKIGLFAQAAHPLLRLKVSPAVDPSVVSGDMWESQPAVAECHTAPGRACSSKTPTRMCPFDPNFHHAVSTISLPHRPQHQHQKQQFPGKTATNAALVCTSAGAQNSPGQHLLCVKPGAVYVESATGGPEGSSNSRCAFHEEVLLCTWDMMTAASRAPESAAARAGESAARAVAAESLTGSETTAARIVPPKAPETAAGTQPPTAPETAARIVPPK</sequence>
<feature type="non-terminal residue" evidence="2">
    <location>
        <position position="488"/>
    </location>
</feature>
<reference evidence="2 3" key="1">
    <citation type="journal article" date="2023" name="IScience">
        <title>Expanded male sex-determining region conserved during the evolution of homothallism in the green alga Volvox.</title>
        <authorList>
            <person name="Yamamoto K."/>
            <person name="Matsuzaki R."/>
            <person name="Mahakham W."/>
            <person name="Heman W."/>
            <person name="Sekimoto H."/>
            <person name="Kawachi M."/>
            <person name="Minakuchi Y."/>
            <person name="Toyoda A."/>
            <person name="Nozaki H."/>
        </authorList>
    </citation>
    <scope>NUCLEOTIDE SEQUENCE [LARGE SCALE GENOMIC DNA]</scope>
    <source>
        <strain evidence="2 3">NIES-4468</strain>
    </source>
</reference>
<evidence type="ECO:0000313" key="2">
    <source>
        <dbReference type="EMBL" id="GLI60764.1"/>
    </source>
</evidence>
<evidence type="ECO:0000256" key="1">
    <source>
        <dbReference type="SAM" id="MobiDB-lite"/>
    </source>
</evidence>
<gene>
    <name evidence="2" type="ORF">VaNZ11_002995</name>
</gene>
<dbReference type="EMBL" id="BSDZ01000008">
    <property type="protein sequence ID" value="GLI60764.1"/>
    <property type="molecule type" value="Genomic_DNA"/>
</dbReference>
<proteinExistence type="predicted"/>
<name>A0ABQ5RTH2_9CHLO</name>
<feature type="region of interest" description="Disordered" evidence="1">
    <location>
        <begin position="128"/>
        <end position="162"/>
    </location>
</feature>
<feature type="region of interest" description="Disordered" evidence="1">
    <location>
        <begin position="17"/>
        <end position="43"/>
    </location>
</feature>
<dbReference type="Proteomes" id="UP001165090">
    <property type="component" value="Unassembled WGS sequence"/>
</dbReference>
<organism evidence="2 3">
    <name type="scientific">Volvox africanus</name>
    <dbReference type="NCBI Taxonomy" id="51714"/>
    <lineage>
        <taxon>Eukaryota</taxon>
        <taxon>Viridiplantae</taxon>
        <taxon>Chlorophyta</taxon>
        <taxon>core chlorophytes</taxon>
        <taxon>Chlorophyceae</taxon>
        <taxon>CS clade</taxon>
        <taxon>Chlamydomonadales</taxon>
        <taxon>Volvocaceae</taxon>
        <taxon>Volvox</taxon>
    </lineage>
</organism>
<comment type="caution">
    <text evidence="2">The sequence shown here is derived from an EMBL/GenBank/DDBJ whole genome shotgun (WGS) entry which is preliminary data.</text>
</comment>